<name>F0T296_SYNGF</name>
<dbReference type="STRING" id="645991.Sgly_3261"/>
<accession>F0T296</accession>
<gene>
    <name evidence="1" type="ordered locus">Sgly_3261</name>
</gene>
<organism evidence="1 2">
    <name type="scientific">Syntrophobotulus glycolicus (strain DSM 8271 / FlGlyR)</name>
    <dbReference type="NCBI Taxonomy" id="645991"/>
    <lineage>
        <taxon>Bacteria</taxon>
        <taxon>Bacillati</taxon>
        <taxon>Bacillota</taxon>
        <taxon>Clostridia</taxon>
        <taxon>Eubacteriales</taxon>
        <taxon>Desulfitobacteriaceae</taxon>
        <taxon>Syntrophobotulus</taxon>
    </lineage>
</organism>
<dbReference type="AlphaFoldDB" id="F0T296"/>
<dbReference type="HOGENOM" id="CLU_2304651_0_0_9"/>
<protein>
    <submittedName>
        <fullName evidence="1">Uncharacterized protein</fullName>
    </submittedName>
</protein>
<dbReference type="KEGG" id="sgy:Sgly_3261"/>
<proteinExistence type="predicted"/>
<evidence type="ECO:0000313" key="2">
    <source>
        <dbReference type="Proteomes" id="UP000007488"/>
    </source>
</evidence>
<evidence type="ECO:0000313" key="1">
    <source>
        <dbReference type="EMBL" id="ADY57524.1"/>
    </source>
</evidence>
<dbReference type="Proteomes" id="UP000007488">
    <property type="component" value="Chromosome"/>
</dbReference>
<reference evidence="2" key="2">
    <citation type="submission" date="2011-02" db="EMBL/GenBank/DDBJ databases">
        <title>The complete genome of Syntrophobotulus glycolicus DSM 8271.</title>
        <authorList>
            <person name="Lucas S."/>
            <person name="Copeland A."/>
            <person name="Lapidus A."/>
            <person name="Bruce D."/>
            <person name="Goodwin L."/>
            <person name="Pitluck S."/>
            <person name="Kyrpides N."/>
            <person name="Mavromatis K."/>
            <person name="Pagani I."/>
            <person name="Ivanova N."/>
            <person name="Mikhailova N."/>
            <person name="Chertkov O."/>
            <person name="Held B."/>
            <person name="Detter J.C."/>
            <person name="Tapia R."/>
            <person name="Han C."/>
            <person name="Land M."/>
            <person name="Hauser L."/>
            <person name="Markowitz V."/>
            <person name="Cheng J.-F."/>
            <person name="Hugenholtz P."/>
            <person name="Woyke T."/>
            <person name="Wu D."/>
            <person name="Spring S."/>
            <person name="Schroeder M."/>
            <person name="Brambilla E."/>
            <person name="Klenk H.-P."/>
            <person name="Eisen J.A."/>
        </authorList>
    </citation>
    <scope>NUCLEOTIDE SEQUENCE [LARGE SCALE GENOMIC DNA]</scope>
    <source>
        <strain evidence="2">DSM 8271 / FlGlyR</strain>
    </source>
</reference>
<dbReference type="RefSeq" id="WP_013626249.1">
    <property type="nucleotide sequence ID" value="NC_015172.1"/>
</dbReference>
<reference evidence="1 2" key="1">
    <citation type="journal article" date="2011" name="Stand. Genomic Sci.">
        <title>Complete genome sequence of Syntrophobotulus glycolicus type strain (FlGlyR).</title>
        <authorList>
            <person name="Han C."/>
            <person name="Mwirichia R."/>
            <person name="Chertkov O."/>
            <person name="Held B."/>
            <person name="Lapidus A."/>
            <person name="Nolan M."/>
            <person name="Lucas S."/>
            <person name="Hammon N."/>
            <person name="Deshpande S."/>
            <person name="Cheng J.F."/>
            <person name="Tapia R."/>
            <person name="Goodwin L."/>
            <person name="Pitluck S."/>
            <person name="Huntemann M."/>
            <person name="Liolios K."/>
            <person name="Ivanova N."/>
            <person name="Pagani I."/>
            <person name="Mavromatis K."/>
            <person name="Ovchinikova G."/>
            <person name="Pati A."/>
            <person name="Chen A."/>
            <person name="Palaniappan K."/>
            <person name="Land M."/>
            <person name="Hauser L."/>
            <person name="Brambilla E.M."/>
            <person name="Rohde M."/>
            <person name="Spring S."/>
            <person name="Sikorski J."/>
            <person name="Goker M."/>
            <person name="Woyke T."/>
            <person name="Bristow J."/>
            <person name="Eisen J.A."/>
            <person name="Markowitz V."/>
            <person name="Hugenholtz P."/>
            <person name="Kyrpides N.C."/>
            <person name="Klenk H.P."/>
            <person name="Detter J.C."/>
        </authorList>
    </citation>
    <scope>NUCLEOTIDE SEQUENCE [LARGE SCALE GENOMIC DNA]</scope>
    <source>
        <strain evidence="2">DSM 8271 / FlGlyR</strain>
    </source>
</reference>
<dbReference type="EMBL" id="CP002547">
    <property type="protein sequence ID" value="ADY57524.1"/>
    <property type="molecule type" value="Genomic_DNA"/>
</dbReference>
<sequence length="100" mass="11724">MLMVSSIFIFWLTSLKIEDLFAEALKGINCKNGEINLFNEDRANKSSIYFWNWGQEYYIPKRNGLFPGEKIWINGLGDPREEQDAILCNRKTAKRNKFLT</sequence>
<keyword evidence="2" id="KW-1185">Reference proteome</keyword>